<gene>
    <name evidence="1" type="ORF">N3K66_006639</name>
</gene>
<evidence type="ECO:0000313" key="2">
    <source>
        <dbReference type="Proteomes" id="UP001163324"/>
    </source>
</evidence>
<dbReference type="EMBL" id="CM047945">
    <property type="protein sequence ID" value="KAI9898279.1"/>
    <property type="molecule type" value="Genomic_DNA"/>
</dbReference>
<keyword evidence="2" id="KW-1185">Reference proteome</keyword>
<sequence>MAAPSSAAGFEHGGVQRLLAGVSVPIPDHTLSSHLSRVDPRARRARTKLHPRRRLARPLQHLRGPRPRDKAHHLLRPLVLLDPRLRERGLSALAPPESPPEPLRHARRRAPRCEAPGPSARRVRGGEAAARRARRRGRGVRVGRALGRRDAGMPAPPPPVAAAAAAAARAAARRRPGRVGHILPPAPGADLRALLRGFRARGLWRRGELGRRVAGAAAH</sequence>
<reference evidence="1" key="1">
    <citation type="submission" date="2022-10" db="EMBL/GenBank/DDBJ databases">
        <title>Complete Genome of Trichothecium roseum strain YXFP-22015, a Plant Pathogen Isolated from Citrus.</title>
        <authorList>
            <person name="Wang Y."/>
            <person name="Zhu L."/>
        </authorList>
    </citation>
    <scope>NUCLEOTIDE SEQUENCE</scope>
    <source>
        <strain evidence="1">YXFP-22015</strain>
    </source>
</reference>
<organism evidence="1 2">
    <name type="scientific">Trichothecium roseum</name>
    <dbReference type="NCBI Taxonomy" id="47278"/>
    <lineage>
        <taxon>Eukaryota</taxon>
        <taxon>Fungi</taxon>
        <taxon>Dikarya</taxon>
        <taxon>Ascomycota</taxon>
        <taxon>Pezizomycotina</taxon>
        <taxon>Sordariomycetes</taxon>
        <taxon>Hypocreomycetidae</taxon>
        <taxon>Hypocreales</taxon>
        <taxon>Hypocreales incertae sedis</taxon>
        <taxon>Trichothecium</taxon>
    </lineage>
</organism>
<evidence type="ECO:0000313" key="1">
    <source>
        <dbReference type="EMBL" id="KAI9898279.1"/>
    </source>
</evidence>
<dbReference type="Proteomes" id="UP001163324">
    <property type="component" value="Chromosome 6"/>
</dbReference>
<comment type="caution">
    <text evidence="1">The sequence shown here is derived from an EMBL/GenBank/DDBJ whole genome shotgun (WGS) entry which is preliminary data.</text>
</comment>
<accession>A0ACC0UW07</accession>
<proteinExistence type="predicted"/>
<protein>
    <submittedName>
        <fullName evidence="1">Uncharacterized protein</fullName>
    </submittedName>
</protein>
<name>A0ACC0UW07_9HYPO</name>